<gene>
    <name evidence="2" type="ORF">EYF80_022137</name>
</gene>
<organism evidence="2 3">
    <name type="scientific">Liparis tanakae</name>
    <name type="common">Tanaka's snailfish</name>
    <dbReference type="NCBI Taxonomy" id="230148"/>
    <lineage>
        <taxon>Eukaryota</taxon>
        <taxon>Metazoa</taxon>
        <taxon>Chordata</taxon>
        <taxon>Craniata</taxon>
        <taxon>Vertebrata</taxon>
        <taxon>Euteleostomi</taxon>
        <taxon>Actinopterygii</taxon>
        <taxon>Neopterygii</taxon>
        <taxon>Teleostei</taxon>
        <taxon>Neoteleostei</taxon>
        <taxon>Acanthomorphata</taxon>
        <taxon>Eupercaria</taxon>
        <taxon>Perciformes</taxon>
        <taxon>Cottioidei</taxon>
        <taxon>Cottales</taxon>
        <taxon>Liparidae</taxon>
        <taxon>Liparis</taxon>
    </lineage>
</organism>
<comment type="caution">
    <text evidence="2">The sequence shown here is derived from an EMBL/GenBank/DDBJ whole genome shotgun (WGS) entry which is preliminary data.</text>
</comment>
<reference evidence="2 3" key="1">
    <citation type="submission" date="2019-03" db="EMBL/GenBank/DDBJ databases">
        <title>First draft genome of Liparis tanakae, snailfish: a comprehensive survey of snailfish specific genes.</title>
        <authorList>
            <person name="Kim W."/>
            <person name="Song I."/>
            <person name="Jeong J.-H."/>
            <person name="Kim D."/>
            <person name="Kim S."/>
            <person name="Ryu S."/>
            <person name="Song J.Y."/>
            <person name="Lee S.K."/>
        </authorList>
    </citation>
    <scope>NUCLEOTIDE SEQUENCE [LARGE SCALE GENOMIC DNA]</scope>
    <source>
        <tissue evidence="2">Muscle</tissue>
    </source>
</reference>
<feature type="region of interest" description="Disordered" evidence="1">
    <location>
        <begin position="1"/>
        <end position="21"/>
    </location>
</feature>
<accession>A0A4Z2HRQ7</accession>
<dbReference type="Proteomes" id="UP000314294">
    <property type="component" value="Unassembled WGS sequence"/>
</dbReference>
<protein>
    <submittedName>
        <fullName evidence="2">Uncharacterized protein</fullName>
    </submittedName>
</protein>
<sequence length="82" mass="8981">MATTNSTPAQSPFRRRGLVTPTSHCNNMITKISDVTHGLEQDAAGHNTLTCSVESSRRHVHAVPLYVLRPPTPDPQAFRVTC</sequence>
<feature type="compositionally biased region" description="Polar residues" evidence="1">
    <location>
        <begin position="1"/>
        <end position="10"/>
    </location>
</feature>
<dbReference type="AlphaFoldDB" id="A0A4Z2HRQ7"/>
<evidence type="ECO:0000313" key="2">
    <source>
        <dbReference type="EMBL" id="TNN67673.1"/>
    </source>
</evidence>
<evidence type="ECO:0000256" key="1">
    <source>
        <dbReference type="SAM" id="MobiDB-lite"/>
    </source>
</evidence>
<name>A0A4Z2HRQ7_9TELE</name>
<dbReference type="EMBL" id="SRLO01000200">
    <property type="protein sequence ID" value="TNN67673.1"/>
    <property type="molecule type" value="Genomic_DNA"/>
</dbReference>
<evidence type="ECO:0000313" key="3">
    <source>
        <dbReference type="Proteomes" id="UP000314294"/>
    </source>
</evidence>
<proteinExistence type="predicted"/>
<keyword evidence="3" id="KW-1185">Reference proteome</keyword>